<keyword evidence="1" id="KW-0472">Membrane</keyword>
<evidence type="ECO:0000256" key="1">
    <source>
        <dbReference type="SAM" id="Phobius"/>
    </source>
</evidence>
<feature type="transmembrane region" description="Helical" evidence="1">
    <location>
        <begin position="20"/>
        <end position="39"/>
    </location>
</feature>
<comment type="caution">
    <text evidence="2">The sequence shown here is derived from an EMBL/GenBank/DDBJ whole genome shotgun (WGS) entry which is preliminary data.</text>
</comment>
<evidence type="ECO:0008006" key="4">
    <source>
        <dbReference type="Google" id="ProtNLM"/>
    </source>
</evidence>
<feature type="transmembrane region" description="Helical" evidence="1">
    <location>
        <begin position="392"/>
        <end position="411"/>
    </location>
</feature>
<keyword evidence="1" id="KW-1133">Transmembrane helix</keyword>
<feature type="transmembrane region" description="Helical" evidence="1">
    <location>
        <begin position="320"/>
        <end position="343"/>
    </location>
</feature>
<dbReference type="AlphaFoldDB" id="A0A9W6ST66"/>
<reference evidence="2" key="1">
    <citation type="submission" date="2023-03" db="EMBL/GenBank/DDBJ databases">
        <title>Actinorhabdospora filicis NBRC 111898.</title>
        <authorList>
            <person name="Ichikawa N."/>
            <person name="Sato H."/>
            <person name="Tonouchi N."/>
        </authorList>
    </citation>
    <scope>NUCLEOTIDE SEQUENCE</scope>
    <source>
        <strain evidence="2">NBRC 111898</strain>
    </source>
</reference>
<evidence type="ECO:0000313" key="3">
    <source>
        <dbReference type="Proteomes" id="UP001165079"/>
    </source>
</evidence>
<dbReference type="Proteomes" id="UP001165079">
    <property type="component" value="Unassembled WGS sequence"/>
</dbReference>
<feature type="transmembrane region" description="Helical" evidence="1">
    <location>
        <begin position="289"/>
        <end position="308"/>
    </location>
</feature>
<accession>A0A9W6ST66</accession>
<dbReference type="EMBL" id="BSTX01000006">
    <property type="protein sequence ID" value="GLZ81613.1"/>
    <property type="molecule type" value="Genomic_DNA"/>
</dbReference>
<feature type="transmembrane region" description="Helical" evidence="1">
    <location>
        <begin position="453"/>
        <end position="474"/>
    </location>
</feature>
<sequence length="485" mass="50494">MPNAFATQWTDYRRRIGNWIGLACAFLLLAGFGVLVGAGDGNACMQGDLEVACVSGPVGPDGNPVADIFAMAGRDLGPDGMITARLTAMNGIITYPPPNHDEIVSGLVPWAKTGLIIKDGTGQGSSYAAIAMTGAHGVRFQYDYTGDIAGSPAGELTRWLRLVRAGDEITGYESPDGLQWTEVGRARLRLPERVRVGLFTASPGDVTVEAIGAAMRFTQATGRFENVTVEGAPQQEWSADHVGEYGHTDWEKDHKASGVVRDGEAFEVTGSGDIGPVSTDMVRTLSDTLAGLPFALLALLIAAARFGARGAGRPGTAARAGVAGAAAFAVTTVGAAVAVWAGSALRAPETPMFHAGFATGARVVLGAGVFGACAAVLALALGVLLRKGWRAGLVASAAALVPYLFVMLPVLPPGVVDWLFMVTPSAGYSVLGVLTAYPQVESLYAPYTGYYPLPWWAGLLIAAAYAGALLYPAVRKGRADRPAWR</sequence>
<feature type="transmembrane region" description="Helical" evidence="1">
    <location>
        <begin position="363"/>
        <end position="385"/>
    </location>
</feature>
<name>A0A9W6ST66_9ACTN</name>
<keyword evidence="1" id="KW-0812">Transmembrane</keyword>
<dbReference type="Gene3D" id="2.60.120.200">
    <property type="match status" value="1"/>
</dbReference>
<protein>
    <recommendedName>
        <fullName evidence="4">DUF1349 domain-containing protein</fullName>
    </recommendedName>
</protein>
<organism evidence="2 3">
    <name type="scientific">Actinorhabdospora filicis</name>
    <dbReference type="NCBI Taxonomy" id="1785913"/>
    <lineage>
        <taxon>Bacteria</taxon>
        <taxon>Bacillati</taxon>
        <taxon>Actinomycetota</taxon>
        <taxon>Actinomycetes</taxon>
        <taxon>Micromonosporales</taxon>
        <taxon>Micromonosporaceae</taxon>
        <taxon>Actinorhabdospora</taxon>
    </lineage>
</organism>
<proteinExistence type="predicted"/>
<evidence type="ECO:0000313" key="2">
    <source>
        <dbReference type="EMBL" id="GLZ81613.1"/>
    </source>
</evidence>
<dbReference type="RefSeq" id="WP_285667132.1">
    <property type="nucleotide sequence ID" value="NZ_BSTX01000006.1"/>
</dbReference>
<gene>
    <name evidence="2" type="ORF">Afil01_64200</name>
</gene>
<keyword evidence="3" id="KW-1185">Reference proteome</keyword>